<evidence type="ECO:0000313" key="2">
    <source>
        <dbReference type="Proteomes" id="UP000785679"/>
    </source>
</evidence>
<accession>A0A8J8P430</accession>
<organism evidence="1 2">
    <name type="scientific">Halteria grandinella</name>
    <dbReference type="NCBI Taxonomy" id="5974"/>
    <lineage>
        <taxon>Eukaryota</taxon>
        <taxon>Sar</taxon>
        <taxon>Alveolata</taxon>
        <taxon>Ciliophora</taxon>
        <taxon>Intramacronucleata</taxon>
        <taxon>Spirotrichea</taxon>
        <taxon>Stichotrichia</taxon>
        <taxon>Sporadotrichida</taxon>
        <taxon>Halteriidae</taxon>
        <taxon>Halteria</taxon>
    </lineage>
</organism>
<keyword evidence="2" id="KW-1185">Reference proteome</keyword>
<dbReference type="AlphaFoldDB" id="A0A8J8P430"/>
<sequence length="80" mass="9650">MLPNLFIINQSSMPCDSQILWQQIWLRLHVSNIFTIKDQQTSRKVIQYQIRDERLANEYDLIESELKRIQTKMRETLLGE</sequence>
<evidence type="ECO:0000313" key="1">
    <source>
        <dbReference type="EMBL" id="TNV85241.1"/>
    </source>
</evidence>
<dbReference type="Proteomes" id="UP000785679">
    <property type="component" value="Unassembled WGS sequence"/>
</dbReference>
<name>A0A8J8P430_HALGN</name>
<reference evidence="1" key="1">
    <citation type="submission" date="2019-06" db="EMBL/GenBank/DDBJ databases">
        <authorList>
            <person name="Zheng W."/>
        </authorList>
    </citation>
    <scope>NUCLEOTIDE SEQUENCE</scope>
    <source>
        <strain evidence="1">QDHG01</strain>
    </source>
</reference>
<protein>
    <submittedName>
        <fullName evidence="1">Uncharacterized protein</fullName>
    </submittedName>
</protein>
<comment type="caution">
    <text evidence="1">The sequence shown here is derived from an EMBL/GenBank/DDBJ whole genome shotgun (WGS) entry which is preliminary data.</text>
</comment>
<proteinExistence type="predicted"/>
<gene>
    <name evidence="1" type="ORF">FGO68_gene314</name>
</gene>
<dbReference type="EMBL" id="RRYP01001999">
    <property type="protein sequence ID" value="TNV85241.1"/>
    <property type="molecule type" value="Genomic_DNA"/>
</dbReference>